<dbReference type="AlphaFoldDB" id="A0A1G6HEA4"/>
<dbReference type="InterPro" id="IPR011989">
    <property type="entry name" value="ARM-like"/>
</dbReference>
<dbReference type="PANTHER" id="PTHR12697">
    <property type="entry name" value="PBS LYASE HEAT-LIKE PROTEIN"/>
    <property type="match status" value="1"/>
</dbReference>
<dbReference type="SMART" id="SM00567">
    <property type="entry name" value="EZ_HEAT"/>
    <property type="match status" value="6"/>
</dbReference>
<name>A0A1G6HEA4_9ACTN</name>
<accession>A0A1G6HEA4</accession>
<sequence length="271" mass="28081">MTSTAALATLLTDPDRNIRLRAAMELGISQDAAAAPALVAALGPELDSRVRGMITWATVQHAGEAIDELVALLQDGDPAVRHQVLHVLSKIGGREILPYVLPAVADEDPQVAIKAYRAAASTDAPEVVPALVARLGDGDDEQRDQLNRALRLLGAWPVEPLADALAAEDPAVRLHAADALAEIGSPDAEPAVIALARTTEDPEAEVRLAAVCALGELEDEDSVEVLRQVATGADQVLARVAGRLLRSRAARAAAAAEEAAAVEGAQGAVQG</sequence>
<evidence type="ECO:0000313" key="1">
    <source>
        <dbReference type="EMBL" id="SDB92599.1"/>
    </source>
</evidence>
<dbReference type="InterPro" id="IPR004155">
    <property type="entry name" value="PBS_lyase_HEAT"/>
</dbReference>
<protein>
    <submittedName>
        <fullName evidence="1">HEAT repeat</fullName>
    </submittedName>
</protein>
<dbReference type="OrthoDB" id="9134742at2"/>
<keyword evidence="2" id="KW-1185">Reference proteome</keyword>
<dbReference type="EMBL" id="FMYF01000009">
    <property type="protein sequence ID" value="SDB92599.1"/>
    <property type="molecule type" value="Genomic_DNA"/>
</dbReference>
<evidence type="ECO:0000313" key="2">
    <source>
        <dbReference type="Proteomes" id="UP000199086"/>
    </source>
</evidence>
<dbReference type="GO" id="GO:0016491">
    <property type="term" value="F:oxidoreductase activity"/>
    <property type="evidence" value="ECO:0007669"/>
    <property type="project" value="TreeGrafter"/>
</dbReference>
<dbReference type="Pfam" id="PF13646">
    <property type="entry name" value="HEAT_2"/>
    <property type="match status" value="3"/>
</dbReference>
<proteinExistence type="predicted"/>
<gene>
    <name evidence="1" type="ORF">GA0111570_10943</name>
</gene>
<dbReference type="RefSeq" id="WP_139283246.1">
    <property type="nucleotide sequence ID" value="NZ_FMYF01000009.1"/>
</dbReference>
<reference evidence="1 2" key="1">
    <citation type="submission" date="2016-06" db="EMBL/GenBank/DDBJ databases">
        <authorList>
            <person name="Olsen C.W."/>
            <person name="Carey S."/>
            <person name="Hinshaw L."/>
            <person name="Karasin A.I."/>
        </authorList>
    </citation>
    <scope>NUCLEOTIDE SEQUENCE [LARGE SCALE GENOMIC DNA]</scope>
    <source>
        <strain evidence="1 2">LZ-22</strain>
    </source>
</reference>
<dbReference type="Proteomes" id="UP000199086">
    <property type="component" value="Unassembled WGS sequence"/>
</dbReference>
<dbReference type="STRING" id="1577474.GA0111570_10943"/>
<organism evidence="1 2">
    <name type="scientific">Raineyella antarctica</name>
    <dbReference type="NCBI Taxonomy" id="1577474"/>
    <lineage>
        <taxon>Bacteria</taxon>
        <taxon>Bacillati</taxon>
        <taxon>Actinomycetota</taxon>
        <taxon>Actinomycetes</taxon>
        <taxon>Propionibacteriales</taxon>
        <taxon>Propionibacteriaceae</taxon>
        <taxon>Raineyella</taxon>
    </lineage>
</organism>
<dbReference type="SUPFAM" id="SSF48371">
    <property type="entry name" value="ARM repeat"/>
    <property type="match status" value="1"/>
</dbReference>
<dbReference type="Gene3D" id="1.25.10.10">
    <property type="entry name" value="Leucine-rich Repeat Variant"/>
    <property type="match status" value="2"/>
</dbReference>
<dbReference type="PANTHER" id="PTHR12697:SF5">
    <property type="entry name" value="DEOXYHYPUSINE HYDROXYLASE"/>
    <property type="match status" value="1"/>
</dbReference>
<dbReference type="InterPro" id="IPR016024">
    <property type="entry name" value="ARM-type_fold"/>
</dbReference>